<keyword evidence="1" id="KW-1133">Transmembrane helix</keyword>
<feature type="transmembrane region" description="Helical" evidence="1">
    <location>
        <begin position="20"/>
        <end position="39"/>
    </location>
</feature>
<dbReference type="EMBL" id="KL198115">
    <property type="protein sequence ID" value="KDQ07087.1"/>
    <property type="molecule type" value="Genomic_DNA"/>
</dbReference>
<keyword evidence="1" id="KW-0472">Membrane</keyword>
<gene>
    <name evidence="2" type="ORF">BOTBODRAFT_226046</name>
</gene>
<keyword evidence="1" id="KW-0812">Transmembrane</keyword>
<evidence type="ECO:0000313" key="3">
    <source>
        <dbReference type="Proteomes" id="UP000027195"/>
    </source>
</evidence>
<dbReference type="HOGENOM" id="CLU_126089_1_0_1"/>
<evidence type="ECO:0000313" key="2">
    <source>
        <dbReference type="EMBL" id="KDQ07087.1"/>
    </source>
</evidence>
<organism evidence="2 3">
    <name type="scientific">Botryobasidium botryosum (strain FD-172 SS1)</name>
    <dbReference type="NCBI Taxonomy" id="930990"/>
    <lineage>
        <taxon>Eukaryota</taxon>
        <taxon>Fungi</taxon>
        <taxon>Dikarya</taxon>
        <taxon>Basidiomycota</taxon>
        <taxon>Agaricomycotina</taxon>
        <taxon>Agaricomycetes</taxon>
        <taxon>Cantharellales</taxon>
        <taxon>Botryobasidiaceae</taxon>
        <taxon>Botryobasidium</taxon>
    </lineage>
</organism>
<protein>
    <submittedName>
        <fullName evidence="2">Uncharacterized protein</fullName>
    </submittedName>
</protein>
<reference evidence="3" key="1">
    <citation type="journal article" date="2014" name="Proc. Natl. Acad. Sci. U.S.A.">
        <title>Extensive sampling of basidiomycete genomes demonstrates inadequacy of the white-rot/brown-rot paradigm for wood decay fungi.</title>
        <authorList>
            <person name="Riley R."/>
            <person name="Salamov A.A."/>
            <person name="Brown D.W."/>
            <person name="Nagy L.G."/>
            <person name="Floudas D."/>
            <person name="Held B.W."/>
            <person name="Levasseur A."/>
            <person name="Lombard V."/>
            <person name="Morin E."/>
            <person name="Otillar R."/>
            <person name="Lindquist E.A."/>
            <person name="Sun H."/>
            <person name="LaButti K.M."/>
            <person name="Schmutz J."/>
            <person name="Jabbour D."/>
            <person name="Luo H."/>
            <person name="Baker S.E."/>
            <person name="Pisabarro A.G."/>
            <person name="Walton J.D."/>
            <person name="Blanchette R.A."/>
            <person name="Henrissat B."/>
            <person name="Martin F."/>
            <person name="Cullen D."/>
            <person name="Hibbett D.S."/>
            <person name="Grigoriev I.V."/>
        </authorList>
    </citation>
    <scope>NUCLEOTIDE SEQUENCE [LARGE SCALE GENOMIC DNA]</scope>
    <source>
        <strain evidence="3">FD-172 SS1</strain>
    </source>
</reference>
<keyword evidence="3" id="KW-1185">Reference proteome</keyword>
<evidence type="ECO:0000256" key="1">
    <source>
        <dbReference type="SAM" id="Phobius"/>
    </source>
</evidence>
<accession>A0A067M5C7</accession>
<dbReference type="AlphaFoldDB" id="A0A067M5C7"/>
<sequence length="105" mass="11331">MPPPLQTLNVGCGMCMQSPSFQLLTVSLAAVMIAARAFWVKPGDTQAPHITASSKHYIQSSTAERVEEAIVEAFQGIPGLYDTPESIAALQQVVQDNYISYMSNA</sequence>
<dbReference type="InParanoid" id="A0A067M5C7"/>
<name>A0A067M5C7_BOTB1</name>
<proteinExistence type="predicted"/>
<dbReference type="Proteomes" id="UP000027195">
    <property type="component" value="Unassembled WGS sequence"/>
</dbReference>